<sequence>MKKRILRLPHSEKLPPEDEEDSEHEFHYFNLSYVSNIKGKKFSRSNVGANVLPCKCGFSFTCLSSWLARPEWETLASAMLMWLIVAQCSLVLLNAVDDSLFVTLNTVTRLANSWKSISLFSYRTKSCSSEI</sequence>
<protein>
    <submittedName>
        <fullName evidence="1">Uncharacterized protein</fullName>
    </submittedName>
</protein>
<name>A0ACC2PT83_9HYME</name>
<keyword evidence="2" id="KW-1185">Reference proteome</keyword>
<evidence type="ECO:0000313" key="2">
    <source>
        <dbReference type="Proteomes" id="UP001239111"/>
    </source>
</evidence>
<dbReference type="EMBL" id="CM056741">
    <property type="protein sequence ID" value="KAJ8686632.1"/>
    <property type="molecule type" value="Genomic_DNA"/>
</dbReference>
<organism evidence="1 2">
    <name type="scientific">Eretmocerus hayati</name>
    <dbReference type="NCBI Taxonomy" id="131215"/>
    <lineage>
        <taxon>Eukaryota</taxon>
        <taxon>Metazoa</taxon>
        <taxon>Ecdysozoa</taxon>
        <taxon>Arthropoda</taxon>
        <taxon>Hexapoda</taxon>
        <taxon>Insecta</taxon>
        <taxon>Pterygota</taxon>
        <taxon>Neoptera</taxon>
        <taxon>Endopterygota</taxon>
        <taxon>Hymenoptera</taxon>
        <taxon>Apocrita</taxon>
        <taxon>Proctotrupomorpha</taxon>
        <taxon>Chalcidoidea</taxon>
        <taxon>Aphelinidae</taxon>
        <taxon>Aphelininae</taxon>
        <taxon>Eretmocerus</taxon>
    </lineage>
</organism>
<proteinExistence type="predicted"/>
<accession>A0ACC2PT83</accession>
<reference evidence="1" key="1">
    <citation type="submission" date="2023-04" db="EMBL/GenBank/DDBJ databases">
        <title>A chromosome-level genome assembly of the parasitoid wasp Eretmocerus hayati.</title>
        <authorList>
            <person name="Zhong Y."/>
            <person name="Liu S."/>
            <person name="Liu Y."/>
        </authorList>
    </citation>
    <scope>NUCLEOTIDE SEQUENCE</scope>
    <source>
        <strain evidence="1">ZJU_SS_LIU_2023</strain>
    </source>
</reference>
<gene>
    <name evidence="1" type="ORF">QAD02_022426</name>
</gene>
<dbReference type="Proteomes" id="UP001239111">
    <property type="component" value="Chromosome 1"/>
</dbReference>
<comment type="caution">
    <text evidence="1">The sequence shown here is derived from an EMBL/GenBank/DDBJ whole genome shotgun (WGS) entry which is preliminary data.</text>
</comment>
<evidence type="ECO:0000313" key="1">
    <source>
        <dbReference type="EMBL" id="KAJ8686632.1"/>
    </source>
</evidence>